<reference evidence="1 2" key="1">
    <citation type="submission" date="2016-11" db="EMBL/GenBank/DDBJ databases">
        <authorList>
            <person name="Jaros S."/>
            <person name="Januszkiewicz K."/>
            <person name="Wedrychowicz H."/>
        </authorList>
    </citation>
    <scope>NUCLEOTIDE SEQUENCE [LARGE SCALE GENOMIC DNA]</scope>
    <source>
        <strain evidence="1 2">DSM 19022</strain>
    </source>
</reference>
<gene>
    <name evidence="1" type="ORF">SAMN02745176_00568</name>
</gene>
<dbReference type="InterPro" id="IPR036583">
    <property type="entry name" value="23S_rRNA_IVS_sf"/>
</dbReference>
<accession>A0A1M6BWJ1</accession>
<dbReference type="SUPFAM" id="SSF158446">
    <property type="entry name" value="IVS-encoded protein-like"/>
    <property type="match status" value="1"/>
</dbReference>
<dbReference type="CDD" id="cd16377">
    <property type="entry name" value="23S_rRNA_IVP_like"/>
    <property type="match status" value="1"/>
</dbReference>
<dbReference type="Gene3D" id="1.20.1440.60">
    <property type="entry name" value="23S rRNA-intervening sequence"/>
    <property type="match status" value="1"/>
</dbReference>
<protein>
    <submittedName>
        <fullName evidence="1">Four helix bundle protein</fullName>
    </submittedName>
</protein>
<dbReference type="NCBIfam" id="TIGR02436">
    <property type="entry name" value="four helix bundle protein"/>
    <property type="match status" value="1"/>
</dbReference>
<evidence type="ECO:0000313" key="1">
    <source>
        <dbReference type="EMBL" id="SHI53003.1"/>
    </source>
</evidence>
<dbReference type="PANTHER" id="PTHR38471:SF2">
    <property type="entry name" value="FOUR HELIX BUNDLE PROTEIN"/>
    <property type="match status" value="1"/>
</dbReference>
<dbReference type="Proteomes" id="UP000184442">
    <property type="component" value="Unassembled WGS sequence"/>
</dbReference>
<keyword evidence="2" id="KW-1185">Reference proteome</keyword>
<dbReference type="Pfam" id="PF05635">
    <property type="entry name" value="23S_rRNA_IVP"/>
    <property type="match status" value="1"/>
</dbReference>
<sequence>MSKSFKDLKVWQDAKQLAVEIYNVTNDDTFNKNYSLRDQIQRSVVSVASNIAEGCERDSDKEFVRFLNIAKKPGALVRSIKRTF</sequence>
<name>A0A1M6BWJ1_9FIRM</name>
<dbReference type="PANTHER" id="PTHR38471">
    <property type="entry name" value="FOUR HELIX BUNDLE PROTEIN"/>
    <property type="match status" value="1"/>
</dbReference>
<dbReference type="AlphaFoldDB" id="A0A1M6BWJ1"/>
<organism evidence="1 2">
    <name type="scientific">Lutispora thermophila DSM 19022</name>
    <dbReference type="NCBI Taxonomy" id="1122184"/>
    <lineage>
        <taxon>Bacteria</taxon>
        <taxon>Bacillati</taxon>
        <taxon>Bacillota</taxon>
        <taxon>Clostridia</taxon>
        <taxon>Lutisporales</taxon>
        <taxon>Lutisporaceae</taxon>
        <taxon>Lutispora</taxon>
    </lineage>
</organism>
<dbReference type="InterPro" id="IPR012657">
    <property type="entry name" value="23S_rRNA-intervening_sequence"/>
</dbReference>
<dbReference type="RefSeq" id="WP_073024309.1">
    <property type="nucleotide sequence ID" value="NZ_FQZS01000004.1"/>
</dbReference>
<dbReference type="OrthoDB" id="160990at2"/>
<proteinExistence type="predicted"/>
<dbReference type="EMBL" id="FQZS01000004">
    <property type="protein sequence ID" value="SHI53003.1"/>
    <property type="molecule type" value="Genomic_DNA"/>
</dbReference>
<dbReference type="STRING" id="1122184.SAMN02745176_00568"/>
<evidence type="ECO:0000313" key="2">
    <source>
        <dbReference type="Proteomes" id="UP000184442"/>
    </source>
</evidence>